<dbReference type="InterPro" id="IPR006204">
    <property type="entry name" value="GHMP_kinase_N_dom"/>
</dbReference>
<evidence type="ECO:0000256" key="1">
    <source>
        <dbReference type="ARBA" id="ARBA00022679"/>
    </source>
</evidence>
<dbReference type="InterPro" id="IPR014721">
    <property type="entry name" value="Ribsml_uS5_D2-typ_fold_subgr"/>
</dbReference>
<evidence type="ECO:0000313" key="7">
    <source>
        <dbReference type="Proteomes" id="UP001631957"/>
    </source>
</evidence>
<comment type="caution">
    <text evidence="6">The sequence shown here is derived from an EMBL/GenBank/DDBJ whole genome shotgun (WGS) entry which is preliminary data.</text>
</comment>
<evidence type="ECO:0008006" key="8">
    <source>
        <dbReference type="Google" id="ProtNLM"/>
    </source>
</evidence>
<evidence type="ECO:0000259" key="4">
    <source>
        <dbReference type="Pfam" id="PF00288"/>
    </source>
</evidence>
<accession>A0ABW9I440</accession>
<evidence type="ECO:0000259" key="5">
    <source>
        <dbReference type="Pfam" id="PF08544"/>
    </source>
</evidence>
<dbReference type="Pfam" id="PF00288">
    <property type="entry name" value="GHMP_kinases_N"/>
    <property type="match status" value="1"/>
</dbReference>
<dbReference type="InterPro" id="IPR020568">
    <property type="entry name" value="Ribosomal_Su5_D2-typ_SF"/>
</dbReference>
<feature type="domain" description="GHMP kinase N-terminal" evidence="4">
    <location>
        <begin position="91"/>
        <end position="159"/>
    </location>
</feature>
<dbReference type="PIRSF" id="PIRSF033887">
    <property type="entry name" value="PduX"/>
    <property type="match status" value="1"/>
</dbReference>
<feature type="region of interest" description="Disordered" evidence="3">
    <location>
        <begin position="1"/>
        <end position="23"/>
    </location>
</feature>
<proteinExistence type="predicted"/>
<keyword evidence="7" id="KW-1185">Reference proteome</keyword>
<dbReference type="SUPFAM" id="SSF54211">
    <property type="entry name" value="Ribosomal protein S5 domain 2-like"/>
    <property type="match status" value="1"/>
</dbReference>
<gene>
    <name evidence="6" type="ORF">ACKI18_34470</name>
</gene>
<evidence type="ECO:0000256" key="2">
    <source>
        <dbReference type="ARBA" id="ARBA00022777"/>
    </source>
</evidence>
<keyword evidence="2" id="KW-0418">Kinase</keyword>
<dbReference type="EMBL" id="JBJVNI010000022">
    <property type="protein sequence ID" value="MFM9613778.1"/>
    <property type="molecule type" value="Genomic_DNA"/>
</dbReference>
<reference evidence="6 7" key="1">
    <citation type="submission" date="2024-12" db="EMBL/GenBank/DDBJ databases">
        <title>Forecasting of Potato common scab and diversities of Pathogenic streptomyces spp. in china.</title>
        <authorList>
            <person name="Handique U."/>
            <person name="Wu J."/>
        </authorList>
    </citation>
    <scope>NUCLEOTIDE SEQUENCE [LARGE SCALE GENOMIC DNA]</scope>
    <source>
        <strain evidence="6 7">ZRIMU1530</strain>
    </source>
</reference>
<name>A0ABW9I440_9ACTN</name>
<sequence>MSAPAAPLPHSPEEAMHLNASTAPPPAVHIRGSYRSIAHHGEILQGVFEAGGRLHRGLITLPCPLYSSQAVFEPSTTAAGVSVKDPWRTKAVRAAELALRTLGGPYTGGVLRLASDIPLGRGFGSSTADVLASIGAVFRAAGQDPRPEQLAALAVAAETASDALMYPHRAVLFAHRRGESLEDLGGSLMRLTVLGFGTSRDGAGVDTLDLPPARYDVWEIEAFRPLLGMARRAVRTGDVALLGRVATASARLNQRHLPVPRLDDLLRLAEEVGAAGLQVAHSGDVAGLLFDPRCPDLDVRTARARARLAALGIHDTWCFGTDESTTHG</sequence>
<protein>
    <recommendedName>
        <fullName evidence="8">GHMP kinase</fullName>
    </recommendedName>
</protein>
<evidence type="ECO:0000256" key="3">
    <source>
        <dbReference type="SAM" id="MobiDB-lite"/>
    </source>
</evidence>
<feature type="compositionally biased region" description="Pro residues" evidence="3">
    <location>
        <begin position="1"/>
        <end position="10"/>
    </location>
</feature>
<evidence type="ECO:0000313" key="6">
    <source>
        <dbReference type="EMBL" id="MFM9613778.1"/>
    </source>
</evidence>
<dbReference type="Gene3D" id="3.30.230.10">
    <property type="match status" value="1"/>
</dbReference>
<dbReference type="InterPro" id="IPR013750">
    <property type="entry name" value="GHMP_kinase_C_dom"/>
</dbReference>
<feature type="domain" description="GHMP kinase C-terminal" evidence="5">
    <location>
        <begin position="231"/>
        <end position="292"/>
    </location>
</feature>
<dbReference type="Proteomes" id="UP001631957">
    <property type="component" value="Unassembled WGS sequence"/>
</dbReference>
<dbReference type="Pfam" id="PF08544">
    <property type="entry name" value="GHMP_kinases_C"/>
    <property type="match status" value="1"/>
</dbReference>
<organism evidence="6 7">
    <name type="scientific">Streptomyces niveiscabiei</name>
    <dbReference type="NCBI Taxonomy" id="164115"/>
    <lineage>
        <taxon>Bacteria</taxon>
        <taxon>Bacillati</taxon>
        <taxon>Actinomycetota</taxon>
        <taxon>Actinomycetes</taxon>
        <taxon>Kitasatosporales</taxon>
        <taxon>Streptomycetaceae</taxon>
        <taxon>Streptomyces</taxon>
    </lineage>
</organism>
<keyword evidence="1" id="KW-0808">Transferase</keyword>
<dbReference type="RefSeq" id="WP_205123760.1">
    <property type="nucleotide sequence ID" value="NZ_JBJVNI010000022.1"/>
</dbReference>
<dbReference type="InterPro" id="IPR012363">
    <property type="entry name" value="PduX"/>
</dbReference>